<sequence length="375" mass="41759">MQSASSTTREFAFGGEKGEQPPVAVAKREERDEIEVDDMSEADPMIAMLNDIAYGLAPGYTSCETEGAGGSNSRSGADEEALRYFEILDDAQIELYPGCKDFSKLSFIVELLHLKALNQLSDTSFDMLLQLLHRVLPSGAKLAESYYQARKLTENLGFTYETLDACPNNCMLFRNENVNLDTCIVCQTSRWKEDGAGYNRQNSSTSVVNRGKRVAAKQGKSKDGVNARRDLEEMGLIKPLHLQLRESYKAYMPHEQYTMSKDEKDVFLSVLKGVKVPDRYCSNIAKRDLQTLTLPLYPPCYVHPPNERIDPKQVIDASLYLAKPIDLSGLEGEKKGEVIDTLCGAAEKLGFFQVVNHGVPLELLGHTKKAAHTFI</sequence>
<gene>
    <name evidence="1" type="ORF">MRB53_014502</name>
</gene>
<organism evidence="1 2">
    <name type="scientific">Persea americana</name>
    <name type="common">Avocado</name>
    <dbReference type="NCBI Taxonomy" id="3435"/>
    <lineage>
        <taxon>Eukaryota</taxon>
        <taxon>Viridiplantae</taxon>
        <taxon>Streptophyta</taxon>
        <taxon>Embryophyta</taxon>
        <taxon>Tracheophyta</taxon>
        <taxon>Spermatophyta</taxon>
        <taxon>Magnoliopsida</taxon>
        <taxon>Magnoliidae</taxon>
        <taxon>Laurales</taxon>
        <taxon>Lauraceae</taxon>
        <taxon>Persea</taxon>
    </lineage>
</organism>
<evidence type="ECO:0000313" key="1">
    <source>
        <dbReference type="EMBL" id="KAJ8618316.1"/>
    </source>
</evidence>
<dbReference type="EMBL" id="CM056812">
    <property type="protein sequence ID" value="KAJ8618316.1"/>
    <property type="molecule type" value="Genomic_DNA"/>
</dbReference>
<name>A0ACC2KB83_PERAE</name>
<evidence type="ECO:0000313" key="2">
    <source>
        <dbReference type="Proteomes" id="UP001234297"/>
    </source>
</evidence>
<protein>
    <submittedName>
        <fullName evidence="1">Uncharacterized protein</fullName>
    </submittedName>
</protein>
<accession>A0ACC2KB83</accession>
<dbReference type="Proteomes" id="UP001234297">
    <property type="component" value="Chromosome 4"/>
</dbReference>
<keyword evidence="2" id="KW-1185">Reference proteome</keyword>
<reference evidence="1 2" key="1">
    <citation type="journal article" date="2022" name="Hortic Res">
        <title>A haplotype resolved chromosomal level avocado genome allows analysis of novel avocado genes.</title>
        <authorList>
            <person name="Nath O."/>
            <person name="Fletcher S.J."/>
            <person name="Hayward A."/>
            <person name="Shaw L.M."/>
            <person name="Masouleh A.K."/>
            <person name="Furtado A."/>
            <person name="Henry R.J."/>
            <person name="Mitter N."/>
        </authorList>
    </citation>
    <scope>NUCLEOTIDE SEQUENCE [LARGE SCALE GENOMIC DNA]</scope>
    <source>
        <strain evidence="2">cv. Hass</strain>
    </source>
</reference>
<comment type="caution">
    <text evidence="1">The sequence shown here is derived from an EMBL/GenBank/DDBJ whole genome shotgun (WGS) entry which is preliminary data.</text>
</comment>
<proteinExistence type="predicted"/>